<feature type="transmembrane region" description="Helical" evidence="5">
    <location>
        <begin position="114"/>
        <end position="134"/>
    </location>
</feature>
<keyword evidence="1 7" id="KW-0808">Transferase</keyword>
<keyword evidence="5" id="KW-0812">Transmembrane</keyword>
<dbReference type="InterPro" id="IPR036890">
    <property type="entry name" value="HATPase_C_sf"/>
</dbReference>
<feature type="compositionally biased region" description="Gly residues" evidence="4">
    <location>
        <begin position="380"/>
        <end position="392"/>
    </location>
</feature>
<feature type="transmembrane region" description="Helical" evidence="5">
    <location>
        <begin position="50"/>
        <end position="71"/>
    </location>
</feature>
<evidence type="ECO:0000256" key="4">
    <source>
        <dbReference type="SAM" id="MobiDB-lite"/>
    </source>
</evidence>
<dbReference type="InterPro" id="IPR050482">
    <property type="entry name" value="Sensor_HK_TwoCompSys"/>
</dbReference>
<feature type="transmembrane region" description="Helical" evidence="5">
    <location>
        <begin position="21"/>
        <end position="38"/>
    </location>
</feature>
<feature type="transmembrane region" description="Helical" evidence="5">
    <location>
        <begin position="141"/>
        <end position="160"/>
    </location>
</feature>
<evidence type="ECO:0000256" key="5">
    <source>
        <dbReference type="SAM" id="Phobius"/>
    </source>
</evidence>
<feature type="transmembrane region" description="Helical" evidence="5">
    <location>
        <begin position="83"/>
        <end position="108"/>
    </location>
</feature>
<dbReference type="EC" id="2.7.13.3" evidence="7"/>
<keyword evidence="5" id="KW-0472">Membrane</keyword>
<keyword evidence="2 7" id="KW-0418">Kinase</keyword>
<name>A0A7W8BDL9_STREU</name>
<dbReference type="GO" id="GO:0046983">
    <property type="term" value="F:protein dimerization activity"/>
    <property type="evidence" value="ECO:0007669"/>
    <property type="project" value="InterPro"/>
</dbReference>
<gene>
    <name evidence="7" type="ORF">FHS36_004894</name>
</gene>
<dbReference type="Proteomes" id="UP000528608">
    <property type="component" value="Unassembled WGS sequence"/>
</dbReference>
<proteinExistence type="predicted"/>
<evidence type="ECO:0000256" key="2">
    <source>
        <dbReference type="ARBA" id="ARBA00022777"/>
    </source>
</evidence>
<protein>
    <submittedName>
        <fullName evidence="7">Two-component system sensor histidine kinase DesK</fullName>
        <ecNumber evidence="7">2.7.13.3</ecNumber>
    </submittedName>
</protein>
<feature type="transmembrane region" description="Helical" evidence="5">
    <location>
        <begin position="166"/>
        <end position="184"/>
    </location>
</feature>
<dbReference type="Gene3D" id="3.30.565.10">
    <property type="entry name" value="Histidine kinase-like ATPase, C-terminal domain"/>
    <property type="match status" value="1"/>
</dbReference>
<evidence type="ECO:0000256" key="3">
    <source>
        <dbReference type="ARBA" id="ARBA00023012"/>
    </source>
</evidence>
<feature type="region of interest" description="Disordered" evidence="4">
    <location>
        <begin position="462"/>
        <end position="541"/>
    </location>
</feature>
<dbReference type="PANTHER" id="PTHR24421:SF63">
    <property type="entry name" value="SENSOR HISTIDINE KINASE DESK"/>
    <property type="match status" value="1"/>
</dbReference>
<feature type="compositionally biased region" description="Low complexity" evidence="4">
    <location>
        <begin position="368"/>
        <end position="379"/>
    </location>
</feature>
<keyword evidence="5" id="KW-1133">Transmembrane helix</keyword>
<feature type="domain" description="Signal transduction histidine kinase subgroup 3 dimerisation and phosphoacceptor" evidence="6">
    <location>
        <begin position="212"/>
        <end position="279"/>
    </location>
</feature>
<evidence type="ECO:0000313" key="7">
    <source>
        <dbReference type="EMBL" id="MBB5121440.1"/>
    </source>
</evidence>
<organism evidence="7 8">
    <name type="scientific">Streptomyces eurocidicus</name>
    <name type="common">Streptoverticillium eurocidicus</name>
    <dbReference type="NCBI Taxonomy" id="66423"/>
    <lineage>
        <taxon>Bacteria</taxon>
        <taxon>Bacillati</taxon>
        <taxon>Actinomycetota</taxon>
        <taxon>Actinomycetes</taxon>
        <taxon>Kitasatosporales</taxon>
        <taxon>Streptomycetaceae</taxon>
        <taxon>Streptomyces</taxon>
    </lineage>
</organism>
<dbReference type="Gene3D" id="1.20.5.1930">
    <property type="match status" value="1"/>
</dbReference>
<evidence type="ECO:0000259" key="6">
    <source>
        <dbReference type="Pfam" id="PF07730"/>
    </source>
</evidence>
<evidence type="ECO:0000313" key="8">
    <source>
        <dbReference type="Proteomes" id="UP000528608"/>
    </source>
</evidence>
<dbReference type="GO" id="GO:0000155">
    <property type="term" value="F:phosphorelay sensor kinase activity"/>
    <property type="evidence" value="ECO:0007669"/>
    <property type="project" value="InterPro"/>
</dbReference>
<dbReference type="RefSeq" id="WP_184743777.1">
    <property type="nucleotide sequence ID" value="NZ_JACHJF010000018.1"/>
</dbReference>
<comment type="caution">
    <text evidence="7">The sequence shown here is derived from an EMBL/GenBank/DDBJ whole genome shotgun (WGS) entry which is preliminary data.</text>
</comment>
<feature type="compositionally biased region" description="Low complexity" evidence="4">
    <location>
        <begin position="466"/>
        <end position="491"/>
    </location>
</feature>
<dbReference type="SUPFAM" id="SSF55874">
    <property type="entry name" value="ATPase domain of HSP90 chaperone/DNA topoisomerase II/histidine kinase"/>
    <property type="match status" value="1"/>
</dbReference>
<feature type="region of interest" description="Disordered" evidence="4">
    <location>
        <begin position="356"/>
        <end position="392"/>
    </location>
</feature>
<dbReference type="InterPro" id="IPR011712">
    <property type="entry name" value="Sig_transdc_His_kin_sub3_dim/P"/>
</dbReference>
<dbReference type="PANTHER" id="PTHR24421">
    <property type="entry name" value="NITRATE/NITRITE SENSOR PROTEIN NARX-RELATED"/>
    <property type="match status" value="1"/>
</dbReference>
<evidence type="ECO:0000256" key="1">
    <source>
        <dbReference type="ARBA" id="ARBA00022679"/>
    </source>
</evidence>
<dbReference type="EMBL" id="JACHJF010000018">
    <property type="protein sequence ID" value="MBB5121440.1"/>
    <property type="molecule type" value="Genomic_DNA"/>
</dbReference>
<dbReference type="CDD" id="cd16917">
    <property type="entry name" value="HATPase_UhpB-NarQ-NarX-like"/>
    <property type="match status" value="1"/>
</dbReference>
<dbReference type="AlphaFoldDB" id="A0A7W8BDL9"/>
<dbReference type="Pfam" id="PF07730">
    <property type="entry name" value="HisKA_3"/>
    <property type="match status" value="1"/>
</dbReference>
<reference evidence="7 8" key="1">
    <citation type="submission" date="2020-08" db="EMBL/GenBank/DDBJ databases">
        <title>Genomic Encyclopedia of Type Strains, Phase III (KMG-III): the genomes of soil and plant-associated and newly described type strains.</title>
        <authorList>
            <person name="Whitman W."/>
        </authorList>
    </citation>
    <scope>NUCLEOTIDE SEQUENCE [LARGE SCALE GENOMIC DNA]</scope>
    <source>
        <strain evidence="7 8">CECT 3259</strain>
    </source>
</reference>
<accession>A0A7W8BDL9</accession>
<dbReference type="GO" id="GO:0016020">
    <property type="term" value="C:membrane"/>
    <property type="evidence" value="ECO:0007669"/>
    <property type="project" value="InterPro"/>
</dbReference>
<keyword evidence="3" id="KW-0902">Two-component regulatory system</keyword>
<sequence>MGIWTRVRGWRGRSRVAKVDSYTRWTLYLLPCLLPVLAESPMLVHGLDRPWLLAQGGVCLLQGLVGIPVFRRCLDHYLWDKPAPWWGMAGQTVLFLVGLACMVVSFSVESPQSSSTVGVFLMNSALSTFGALSLMVRLRRYVMGCVAVALGLGLLVLLPGGGWSTAGVLVAGVLFMSLWCASVGRASGWMLRVMWELETARDAKARLAVAEERLRFGRDLHDVLGRNLAVIALKSELAVQLGRRGAPQALELMAEVQGIARDSQREVREVVRGYREADLPTELAGARSVLSAAGIECRIDDSARGQLPAPVQSALAWVVREATTNVLRHADAGRCAVRLRIVEEVAVLVMENDGAPVPGAPTGGSGPDGSLPGASPSGGSSSGGSSSGGSGLAGLGERLAVLDGTVTAERRPPAVFRLTARVPLARGSAAEAPSAGAPFAGVPSAGGQAGNLSAEVPAAGTGAGGTLSAKAPSAATSGGAGVATGTATADGEPGRPGAGRGKPALGRGASDRRGDGQPVAVGAGRVSGTPDEATGADGGAA</sequence>